<comment type="caution">
    <text evidence="4">The sequence shown here is derived from an EMBL/GenBank/DDBJ whole genome shotgun (WGS) entry which is preliminary data.</text>
</comment>
<evidence type="ECO:0000313" key="4">
    <source>
        <dbReference type="EMBL" id="KFE63266.1"/>
    </source>
</evidence>
<dbReference type="CDD" id="cd07207">
    <property type="entry name" value="Pat_ExoU_VipD_like"/>
    <property type="match status" value="1"/>
</dbReference>
<accession>A0A085W6F3</accession>
<feature type="active site" description="Nucleophile" evidence="2">
    <location>
        <position position="41"/>
    </location>
</feature>
<dbReference type="OrthoDB" id="5290098at2"/>
<keyword evidence="2" id="KW-0442">Lipid degradation</keyword>
<dbReference type="EMBL" id="JMCB01000018">
    <property type="protein sequence ID" value="KFE63266.1"/>
    <property type="molecule type" value="Genomic_DNA"/>
</dbReference>
<organism evidence="4 5">
    <name type="scientific">Hyalangium minutum</name>
    <dbReference type="NCBI Taxonomy" id="394096"/>
    <lineage>
        <taxon>Bacteria</taxon>
        <taxon>Pseudomonadati</taxon>
        <taxon>Myxococcota</taxon>
        <taxon>Myxococcia</taxon>
        <taxon>Myxococcales</taxon>
        <taxon>Cystobacterineae</taxon>
        <taxon>Archangiaceae</taxon>
        <taxon>Hyalangium</taxon>
    </lineage>
</organism>
<dbReference type="PATRIC" id="fig|394096.3.peg.7186"/>
<protein>
    <submittedName>
        <fullName evidence="4">Lysophospholipase-like family protein</fullName>
    </submittedName>
</protein>
<keyword evidence="2" id="KW-0378">Hydrolase</keyword>
<dbReference type="GO" id="GO:0016787">
    <property type="term" value="F:hydrolase activity"/>
    <property type="evidence" value="ECO:0007669"/>
    <property type="project" value="UniProtKB-UniRule"/>
</dbReference>
<dbReference type="InterPro" id="IPR016035">
    <property type="entry name" value="Acyl_Trfase/lysoPLipase"/>
</dbReference>
<feature type="domain" description="PNPLA" evidence="3">
    <location>
        <begin position="6"/>
        <end position="203"/>
    </location>
</feature>
<sequence length="334" mass="36104">MAIKNLVFQGGGVKGIAYVGALQVLQARNLLRSVENVAGTSAGAITAALVAVGSTAEEMHAILGSTDFASFMDGRGKFIGGAVRLYEGYGIHKGEEFQQWCRQQISDITKRVTGTAMPDLTFSQLSALAAQQPEHFCNLYVVATNLNRQVPEVFSAQTYPDVPLWQAVRMSMSIPLFFEAFPFNGDLYVDGGVSWNYPIDLFDGLIRQPVIGKPPVSIDVGVCAETLGFSLGTPEQIQRLEKDGLPLPVSVSDLKTYTKALFNFMLGASNLLHLDPDSIQRTVFIDNANVSTTDFTLSDELKQKLVDNGVLATTAWFKNAEQKAAAAAQRAVAS</sequence>
<evidence type="ECO:0000256" key="2">
    <source>
        <dbReference type="PROSITE-ProRule" id="PRU01161"/>
    </source>
</evidence>
<dbReference type="PROSITE" id="PS51635">
    <property type="entry name" value="PNPLA"/>
    <property type="match status" value="1"/>
</dbReference>
<reference evidence="4 5" key="1">
    <citation type="submission" date="2014-04" db="EMBL/GenBank/DDBJ databases">
        <title>Genome assembly of Hyalangium minutum DSM 14724.</title>
        <authorList>
            <person name="Sharma G."/>
            <person name="Subramanian S."/>
        </authorList>
    </citation>
    <scope>NUCLEOTIDE SEQUENCE [LARGE SCALE GENOMIC DNA]</scope>
    <source>
        <strain evidence="4 5">DSM 14724</strain>
    </source>
</reference>
<dbReference type="PANTHER" id="PTHR46394">
    <property type="entry name" value="ANNEXIN"/>
    <property type="match status" value="1"/>
</dbReference>
<keyword evidence="5" id="KW-1185">Reference proteome</keyword>
<dbReference type="STRING" id="394096.DB31_2859"/>
<dbReference type="SUPFAM" id="SSF52151">
    <property type="entry name" value="FabD/lysophospholipase-like"/>
    <property type="match status" value="1"/>
</dbReference>
<name>A0A085W6F3_9BACT</name>
<dbReference type="InterPro" id="IPR052580">
    <property type="entry name" value="Lipid_Hydrolase"/>
</dbReference>
<feature type="short sequence motif" description="DGA/G" evidence="2">
    <location>
        <begin position="190"/>
        <end position="192"/>
    </location>
</feature>
<dbReference type="RefSeq" id="WP_052420499.1">
    <property type="nucleotide sequence ID" value="NZ_JMCB01000018.1"/>
</dbReference>
<evidence type="ECO:0000313" key="5">
    <source>
        <dbReference type="Proteomes" id="UP000028725"/>
    </source>
</evidence>
<dbReference type="Gene3D" id="3.40.1090.10">
    <property type="entry name" value="Cytosolic phospholipase A2 catalytic domain"/>
    <property type="match status" value="2"/>
</dbReference>
<evidence type="ECO:0000256" key="1">
    <source>
        <dbReference type="ARBA" id="ARBA00023098"/>
    </source>
</evidence>
<dbReference type="InterPro" id="IPR002641">
    <property type="entry name" value="PNPLA_dom"/>
</dbReference>
<proteinExistence type="predicted"/>
<dbReference type="PANTHER" id="PTHR46394:SF1">
    <property type="entry name" value="PNPLA DOMAIN-CONTAINING PROTEIN"/>
    <property type="match status" value="1"/>
</dbReference>
<dbReference type="Pfam" id="PF01734">
    <property type="entry name" value="Patatin"/>
    <property type="match status" value="1"/>
</dbReference>
<gene>
    <name evidence="4" type="ORF">DB31_2859</name>
</gene>
<dbReference type="AlphaFoldDB" id="A0A085W6F3"/>
<dbReference type="GO" id="GO:0016042">
    <property type="term" value="P:lipid catabolic process"/>
    <property type="evidence" value="ECO:0007669"/>
    <property type="project" value="UniProtKB-UniRule"/>
</dbReference>
<feature type="short sequence motif" description="GXSXG" evidence="2">
    <location>
        <begin position="39"/>
        <end position="43"/>
    </location>
</feature>
<feature type="short sequence motif" description="GXGXXG" evidence="2">
    <location>
        <begin position="10"/>
        <end position="15"/>
    </location>
</feature>
<dbReference type="Proteomes" id="UP000028725">
    <property type="component" value="Unassembled WGS sequence"/>
</dbReference>
<keyword evidence="1 2" id="KW-0443">Lipid metabolism</keyword>
<feature type="active site" description="Proton acceptor" evidence="2">
    <location>
        <position position="190"/>
    </location>
</feature>
<evidence type="ECO:0000259" key="3">
    <source>
        <dbReference type="PROSITE" id="PS51635"/>
    </source>
</evidence>